<evidence type="ECO:0000259" key="1">
    <source>
        <dbReference type="Pfam" id="PF13460"/>
    </source>
</evidence>
<dbReference type="Pfam" id="PF13460">
    <property type="entry name" value="NAD_binding_10"/>
    <property type="match status" value="1"/>
</dbReference>
<dbReference type="Gene3D" id="3.40.50.720">
    <property type="entry name" value="NAD(P)-binding Rossmann-like Domain"/>
    <property type="match status" value="1"/>
</dbReference>
<dbReference type="EMBL" id="CP095072">
    <property type="protein sequence ID" value="UOQ49797.1"/>
    <property type="molecule type" value="Genomic_DNA"/>
</dbReference>
<dbReference type="InterPro" id="IPR016040">
    <property type="entry name" value="NAD(P)-bd_dom"/>
</dbReference>
<dbReference type="SUPFAM" id="SSF51735">
    <property type="entry name" value="NAD(P)-binding Rossmann-fold domains"/>
    <property type="match status" value="1"/>
</dbReference>
<evidence type="ECO:0000313" key="2">
    <source>
        <dbReference type="EMBL" id="UOQ49797.1"/>
    </source>
</evidence>
<gene>
    <name evidence="2" type="ORF">MUN88_06905</name>
</gene>
<keyword evidence="3" id="KW-1185">Reference proteome</keyword>
<feature type="domain" description="NAD(P)-binding" evidence="1">
    <location>
        <begin position="16"/>
        <end position="108"/>
    </location>
</feature>
<evidence type="ECO:0000313" key="3">
    <source>
        <dbReference type="Proteomes" id="UP000831782"/>
    </source>
</evidence>
<name>A0ABY4F0T0_9BACI</name>
<dbReference type="InterPro" id="IPR036291">
    <property type="entry name" value="NAD(P)-bd_dom_sf"/>
</dbReference>
<proteinExistence type="predicted"/>
<dbReference type="Proteomes" id="UP000831782">
    <property type="component" value="Chromosome"/>
</dbReference>
<accession>A0ABY4F0T0</accession>
<protein>
    <submittedName>
        <fullName evidence="2">SDR family oxidoreductase</fullName>
    </submittedName>
</protein>
<reference evidence="2 3" key="1">
    <citation type="submission" date="2022-04" db="EMBL/GenBank/DDBJ databases">
        <title>Gracilibacillus sp. isolated from saltern.</title>
        <authorList>
            <person name="Won M."/>
            <person name="Lee C.-M."/>
            <person name="Woen H.-Y."/>
            <person name="Kwon S.-W."/>
        </authorList>
    </citation>
    <scope>NUCLEOTIDE SEQUENCE [LARGE SCALE GENOMIC DNA]</scope>
    <source>
        <strain evidence="2 3">SSWR10-1</strain>
    </source>
</reference>
<sequence length="124" mass="14129">MAKEKVRFNERNYLIVQCGSIGQKESREVIPEAWRERNLSDEEEYYFSMKKKADIELTRSGLDWIILRPSLLVDDPGIGTVSLGPAEFHDHIARADVAETLVALLHEPRISKQIHELNTGSTPI</sequence>
<dbReference type="RefSeq" id="WP_244722597.1">
    <property type="nucleotide sequence ID" value="NZ_CP095072.1"/>
</dbReference>
<organism evidence="2 3">
    <name type="scientific">Gracilibacillus caseinilyticus</name>
    <dbReference type="NCBI Taxonomy" id="2932256"/>
    <lineage>
        <taxon>Bacteria</taxon>
        <taxon>Bacillati</taxon>
        <taxon>Bacillota</taxon>
        <taxon>Bacilli</taxon>
        <taxon>Bacillales</taxon>
        <taxon>Bacillaceae</taxon>
        <taxon>Gracilibacillus</taxon>
    </lineage>
</organism>